<reference evidence="2 3" key="1">
    <citation type="submission" date="2014-11" db="EMBL/GenBank/DDBJ databases">
        <authorList>
            <person name="Wibberg Daniel"/>
        </authorList>
    </citation>
    <scope>NUCLEOTIDE SEQUENCE [LARGE SCALE GENOMIC DNA]</scope>
    <source>
        <strain evidence="2">Rhizoctonia solani AG1-IB 7/3/14</strain>
    </source>
</reference>
<evidence type="ECO:0000313" key="3">
    <source>
        <dbReference type="Proteomes" id="UP000059188"/>
    </source>
</evidence>
<proteinExistence type="predicted"/>
<accession>A0A0B7FKS4</accession>
<sequence length="750" mass="81810">MVSIPVRVCANSLVPYDEHDEAIIRLLAMPVTDQMVHYIACKITGAISTPEHHHLPTPPVTPIRGKFALNSAPCSPEWQFPPLETFLKELVSRSHIHTASVLGSMIYLKRIAKSLRLGTTKHGPETPYRLAVALFIVTSKYSHDASPSTAHWAAYTAAALGISSLTESISAKSSKTSKGKTGYKVDSFQPAESTSLGYLFGPDATAALERDILFLLDFNMRFNEDDLRDCLNGLSSHERARGPLERLRLGQGRSGVLSTDKCSSLANSIRDTTKHGGRAAEDSRKALAIRTPITPKSQMVSPPASPPHTPVRGTLEKDYVMGVIATTSGSKLNRRVNPPLEVDVIPQSAWTNSHFLGPQSHTPYPQLNPHMNADYLLRLIDGSKLDNTIVPIGVPSAPPSTPAAGIKSLPFIYGGDVFGTLSPSPALDGIIVAPDKDSPWTHGQVGEILRKTMAHQARQLASLSEKECRDITVLNTPPLVAVFGSGSLYRQDPTRSSVEQPRMAKLTVSDLRWYYALKRPIPVEMLEGELSSDLNDEFLRLGIPIPEAGWNGVPLDTAAWRHHPATLALGTSPPAHVHPVLKATLDKRIYCHARGRHYRATVDSRQAGLLNTRWDKKLQAELEAKGLDECEQQFKTTAPLRLAKKNDTINRRAKNPDRRLPLDGNKGAQQADKSMTGRAVAGLPDLEYDPDSVASVCSNAGSTAGTQWLDTGCSFVPAPEATFIKEPESIGWFSRLLGGSHRRHSDLIKD</sequence>
<dbReference type="OrthoDB" id="10250320at2759"/>
<feature type="region of interest" description="Disordered" evidence="1">
    <location>
        <begin position="647"/>
        <end position="675"/>
    </location>
</feature>
<evidence type="ECO:0008006" key="4">
    <source>
        <dbReference type="Google" id="ProtNLM"/>
    </source>
</evidence>
<protein>
    <recommendedName>
        <fullName evidence="4">Cyclin N-terminal domain-containing protein</fullName>
    </recommendedName>
</protein>
<dbReference type="Gene3D" id="1.10.472.10">
    <property type="entry name" value="Cyclin-like"/>
    <property type="match status" value="1"/>
</dbReference>
<evidence type="ECO:0000256" key="1">
    <source>
        <dbReference type="SAM" id="MobiDB-lite"/>
    </source>
</evidence>
<name>A0A0B7FKS4_THACB</name>
<organism evidence="2 3">
    <name type="scientific">Thanatephorus cucumeris (strain AG1-IB / isolate 7/3/14)</name>
    <name type="common">Lettuce bottom rot fungus</name>
    <name type="synonym">Rhizoctonia solani</name>
    <dbReference type="NCBI Taxonomy" id="1108050"/>
    <lineage>
        <taxon>Eukaryota</taxon>
        <taxon>Fungi</taxon>
        <taxon>Dikarya</taxon>
        <taxon>Basidiomycota</taxon>
        <taxon>Agaricomycotina</taxon>
        <taxon>Agaricomycetes</taxon>
        <taxon>Cantharellales</taxon>
        <taxon>Ceratobasidiaceae</taxon>
        <taxon>Rhizoctonia</taxon>
        <taxon>Rhizoctonia solani AG-1</taxon>
    </lineage>
</organism>
<evidence type="ECO:0000313" key="2">
    <source>
        <dbReference type="EMBL" id="CEL58280.1"/>
    </source>
</evidence>
<gene>
    <name evidence="2" type="ORF">RSOLAG1IB_03026</name>
</gene>
<dbReference type="CDD" id="cd20557">
    <property type="entry name" value="CYCLIN_ScPCL1-like"/>
    <property type="match status" value="1"/>
</dbReference>
<dbReference type="STRING" id="1108050.A0A0B7FKS4"/>
<dbReference type="AlphaFoldDB" id="A0A0B7FKS4"/>
<dbReference type="Proteomes" id="UP000059188">
    <property type="component" value="Unassembled WGS sequence"/>
</dbReference>
<feature type="compositionally biased region" description="Basic and acidic residues" evidence="1">
    <location>
        <begin position="647"/>
        <end position="661"/>
    </location>
</feature>
<keyword evidence="3" id="KW-1185">Reference proteome</keyword>
<dbReference type="EMBL" id="LN679102">
    <property type="protein sequence ID" value="CEL58280.1"/>
    <property type="molecule type" value="Genomic_DNA"/>
</dbReference>